<dbReference type="Pfam" id="PF00076">
    <property type="entry name" value="RRM_1"/>
    <property type="match status" value="2"/>
</dbReference>
<dbReference type="PANTHER" id="PTHR21245">
    <property type="entry name" value="HETEROGENEOUS NUCLEAR RIBONUCLEOPROTEIN"/>
    <property type="match status" value="1"/>
</dbReference>
<dbReference type="OrthoDB" id="3800936at2759"/>
<gene>
    <name evidence="2" type="ORF">CTOB1V02_LOCUS2717</name>
</gene>
<feature type="region of interest" description="Disordered" evidence="1">
    <location>
        <begin position="336"/>
        <end position="357"/>
    </location>
</feature>
<dbReference type="InterPro" id="IPR000504">
    <property type="entry name" value="RRM_dom"/>
</dbReference>
<dbReference type="InterPro" id="IPR012677">
    <property type="entry name" value="Nucleotide-bd_a/b_plait_sf"/>
</dbReference>
<dbReference type="EMBL" id="OB660436">
    <property type="protein sequence ID" value="CAD7224764.1"/>
    <property type="molecule type" value="Genomic_DNA"/>
</dbReference>
<dbReference type="GO" id="GO:0003723">
    <property type="term" value="F:RNA binding"/>
    <property type="evidence" value="ECO:0007669"/>
    <property type="project" value="UniProtKB-UniRule"/>
</dbReference>
<name>A0A7R8W5G6_9CRUS</name>
<accession>A0A7R8W5G6</accession>
<evidence type="ECO:0000256" key="1">
    <source>
        <dbReference type="SAM" id="MobiDB-lite"/>
    </source>
</evidence>
<protein>
    <submittedName>
        <fullName evidence="2">Uncharacterized protein</fullName>
    </submittedName>
</protein>
<feature type="compositionally biased region" description="Polar residues" evidence="1">
    <location>
        <begin position="341"/>
        <end position="357"/>
    </location>
</feature>
<dbReference type="AlphaFoldDB" id="A0A7R8W5G6"/>
<dbReference type="SMART" id="SM00360">
    <property type="entry name" value="RRM"/>
    <property type="match status" value="2"/>
</dbReference>
<proteinExistence type="predicted"/>
<dbReference type="CDD" id="cd12249">
    <property type="entry name" value="RRM1_hnRNPR_like"/>
    <property type="match status" value="1"/>
</dbReference>
<dbReference type="SUPFAM" id="SSF54928">
    <property type="entry name" value="RNA-binding domain, RBD"/>
    <property type="match status" value="1"/>
</dbReference>
<dbReference type="PROSITE" id="PS50102">
    <property type="entry name" value="RRM"/>
    <property type="match status" value="2"/>
</dbReference>
<dbReference type="Gene3D" id="3.30.70.330">
    <property type="match status" value="2"/>
</dbReference>
<organism evidence="2">
    <name type="scientific">Cyprideis torosa</name>
    <dbReference type="NCBI Taxonomy" id="163714"/>
    <lineage>
        <taxon>Eukaryota</taxon>
        <taxon>Metazoa</taxon>
        <taxon>Ecdysozoa</taxon>
        <taxon>Arthropoda</taxon>
        <taxon>Crustacea</taxon>
        <taxon>Oligostraca</taxon>
        <taxon>Ostracoda</taxon>
        <taxon>Podocopa</taxon>
        <taxon>Podocopida</taxon>
        <taxon>Cytherocopina</taxon>
        <taxon>Cytheroidea</taxon>
        <taxon>Cytherideidae</taxon>
        <taxon>Cyprideis</taxon>
    </lineage>
</organism>
<evidence type="ECO:0000313" key="2">
    <source>
        <dbReference type="EMBL" id="CAD7224764.1"/>
    </source>
</evidence>
<dbReference type="FunFam" id="3.30.70.330:FF:000022">
    <property type="entry name" value="APOBEC1 complementation factor isoform X1"/>
    <property type="match status" value="1"/>
</dbReference>
<reference evidence="2" key="1">
    <citation type="submission" date="2020-11" db="EMBL/GenBank/DDBJ databases">
        <authorList>
            <person name="Tran Van P."/>
        </authorList>
    </citation>
    <scope>NUCLEOTIDE SEQUENCE</scope>
</reference>
<dbReference type="InterPro" id="IPR035979">
    <property type="entry name" value="RBD_domain_sf"/>
</dbReference>
<sequence length="357" mass="39872">MCQNIPGMNIPQLEEDASIYAKEKGYTFCSVKGQHKFGPPINETYIPPRGSEVFVGRLPKDATEREIEPIFSLPGRIYQLRLMMDYNGQNRGFCFVKYYNPEVASKAVTKLNNYEIRVGQTLGVMISVDNRRLFVGGIPKNATVPEVERDMRKLTGGVVRVIMYPTVEDKSKNRGFAFVEYEDHTAAALARRVLLAKNVLVCGAAVAIDWAEPENVVTVDVMSKVMSLYTMMPRVVNLKEIVKLISSNCVASNLPGNRKRHSGAAGMRGLGALTEQFQSLHVGNPGIRSPIVRYHWPHPQMSMPHQSTPELDFLPRTPGRSWSNILSEVARRGNMGEPQYQLMSVPSQEAESDSQTP</sequence>